<reference evidence="1 2" key="1">
    <citation type="journal article" date="2023" name="Limnol Oceanogr Lett">
        <title>Environmental adaptations by the intertidal Antarctic cyanobacterium Halotia branconii CENA392 as revealed using long-read genome sequencing.</title>
        <authorList>
            <person name="Dextro R.B."/>
            <person name="Delbaje E."/>
            <person name="Freitas P.N.N."/>
            <person name="Geraldes V."/>
            <person name="Pinto E."/>
            <person name="Long P.F."/>
            <person name="Fiore M.F."/>
        </authorList>
    </citation>
    <scope>NUCLEOTIDE SEQUENCE [LARGE SCALE GENOMIC DNA]</scope>
    <source>
        <strain evidence="1 2">CENA392</strain>
    </source>
</reference>
<dbReference type="RefSeq" id="WP_281484890.1">
    <property type="nucleotide sequence ID" value="NZ_CP124543.1"/>
</dbReference>
<keyword evidence="2" id="KW-1185">Reference proteome</keyword>
<dbReference type="AlphaFoldDB" id="A0AAJ6NW17"/>
<dbReference type="EMBL" id="CP124543">
    <property type="protein sequence ID" value="WGV27650.1"/>
    <property type="molecule type" value="Genomic_DNA"/>
</dbReference>
<evidence type="ECO:0000313" key="2">
    <source>
        <dbReference type="Proteomes" id="UP001223520"/>
    </source>
</evidence>
<sequence>MKVLDLGLAGKARIWQDEPSYFPRDSRTVFYPVVDEKILTILDNAKIGSIFPRKVMIEILTPLGARFLYGCLGAIFEPNDSGKLILKISISTESERQLNTSLASSLDIVRVGITEEYACSILEGARLKLQESGVSDMFGSGEISFNLGAFGEIGSSKAFFHDLAYAVVEVIVRDKGRFYNIKPPLNKVLEQYY</sequence>
<evidence type="ECO:0000313" key="1">
    <source>
        <dbReference type="EMBL" id="WGV27650.1"/>
    </source>
</evidence>
<accession>A0AAJ6NW17</accession>
<name>A0AAJ6NW17_9CYAN</name>
<gene>
    <name evidence="1" type="ORF">QI031_09270</name>
</gene>
<protein>
    <submittedName>
        <fullName evidence="1">Uncharacterized protein</fullName>
    </submittedName>
</protein>
<dbReference type="Proteomes" id="UP001223520">
    <property type="component" value="Chromosome"/>
</dbReference>
<proteinExistence type="predicted"/>
<organism evidence="1 2">
    <name type="scientific">Halotia branconii CENA392</name>
    <dbReference type="NCBI Taxonomy" id="1539056"/>
    <lineage>
        <taxon>Bacteria</taxon>
        <taxon>Bacillati</taxon>
        <taxon>Cyanobacteriota</taxon>
        <taxon>Cyanophyceae</taxon>
        <taxon>Nostocales</taxon>
        <taxon>Nodulariaceae</taxon>
        <taxon>Halotia</taxon>
    </lineage>
</organism>
<dbReference type="KEGG" id="hbq:QI031_09270"/>